<dbReference type="EMBL" id="LLXH01001072">
    <property type="protein sequence ID" value="PKC60893.1"/>
    <property type="molecule type" value="Genomic_DNA"/>
</dbReference>
<reference evidence="1 2" key="2">
    <citation type="submission" date="2017-10" db="EMBL/GenBank/DDBJ databases">
        <title>Genome analyses suggest a sexual origin of heterokaryosis in a supposedly ancient asexual fungus.</title>
        <authorList>
            <person name="Corradi N."/>
            <person name="Sedzielewska K."/>
            <person name="Noel J."/>
            <person name="Charron P."/>
            <person name="Farinelli L."/>
            <person name="Marton T."/>
            <person name="Kruger M."/>
            <person name="Pelin A."/>
            <person name="Brachmann A."/>
            <person name="Corradi N."/>
        </authorList>
    </citation>
    <scope>NUCLEOTIDE SEQUENCE [LARGE SCALE GENOMIC DNA]</scope>
    <source>
        <strain evidence="1 2">A1</strain>
    </source>
</reference>
<dbReference type="AlphaFoldDB" id="A0A2N0RC70"/>
<dbReference type="VEuPathDB" id="FungiDB:RhiirA1_467376"/>
<accession>A0A2N0RC70</accession>
<dbReference type="VEuPathDB" id="FungiDB:RhiirFUN_002135"/>
<name>A0A2N0RC70_9GLOM</name>
<reference evidence="1 2" key="1">
    <citation type="submission" date="2017-10" db="EMBL/GenBank/DDBJ databases">
        <title>Extensive intraspecific genome diversity in a model arbuscular mycorrhizal fungus.</title>
        <authorList>
            <person name="Chen E.C.H."/>
            <person name="Morin E."/>
            <person name="Baudet D."/>
            <person name="Noel J."/>
            <person name="Ndikumana S."/>
            <person name="Charron P."/>
            <person name="St-Onge C."/>
            <person name="Giorgi J."/>
            <person name="Grigoriev I.V."/>
            <person name="Roux C."/>
            <person name="Martin F.M."/>
            <person name="Corradi N."/>
        </authorList>
    </citation>
    <scope>NUCLEOTIDE SEQUENCE [LARGE SCALE GENOMIC DNA]</scope>
    <source>
        <strain evidence="1 2">A1</strain>
    </source>
</reference>
<evidence type="ECO:0000313" key="2">
    <source>
        <dbReference type="Proteomes" id="UP000232688"/>
    </source>
</evidence>
<proteinExistence type="predicted"/>
<gene>
    <name evidence="1" type="ORF">RhiirA1_467376</name>
</gene>
<organism evidence="1 2">
    <name type="scientific">Rhizophagus irregularis</name>
    <dbReference type="NCBI Taxonomy" id="588596"/>
    <lineage>
        <taxon>Eukaryota</taxon>
        <taxon>Fungi</taxon>
        <taxon>Fungi incertae sedis</taxon>
        <taxon>Mucoromycota</taxon>
        <taxon>Glomeromycotina</taxon>
        <taxon>Glomeromycetes</taxon>
        <taxon>Glomerales</taxon>
        <taxon>Glomeraceae</taxon>
        <taxon>Rhizophagus</taxon>
    </lineage>
</organism>
<protein>
    <submittedName>
        <fullName evidence="1">Uncharacterized protein</fullName>
    </submittedName>
</protein>
<evidence type="ECO:0000313" key="1">
    <source>
        <dbReference type="EMBL" id="PKC60893.1"/>
    </source>
</evidence>
<dbReference type="Proteomes" id="UP000232688">
    <property type="component" value="Unassembled WGS sequence"/>
</dbReference>
<comment type="caution">
    <text evidence="1">The sequence shown here is derived from an EMBL/GenBank/DDBJ whole genome shotgun (WGS) entry which is preliminary data.</text>
</comment>
<sequence length="90" mass="10741">MPEEIPYYYIPYDHILTIKISKEFRPKIFENTPKLIEDLIVKWDNEKIYKSFQTHSQAIYTSRLLNFKNLPVSVNLTFNVSECLNVKLSE</sequence>